<evidence type="ECO:0000256" key="5">
    <source>
        <dbReference type="ARBA" id="ARBA00022989"/>
    </source>
</evidence>
<feature type="transmembrane region" description="Helical" evidence="10">
    <location>
        <begin position="152"/>
        <end position="174"/>
    </location>
</feature>
<dbReference type="InterPro" id="IPR012932">
    <property type="entry name" value="VKOR"/>
</dbReference>
<dbReference type="GO" id="GO:0005524">
    <property type="term" value="F:ATP binding"/>
    <property type="evidence" value="ECO:0007669"/>
    <property type="project" value="InterPro"/>
</dbReference>
<reference evidence="12 13" key="1">
    <citation type="submission" date="2019-03" db="EMBL/GenBank/DDBJ databases">
        <title>Genomic Encyclopedia of Archaeal and Bacterial Type Strains, Phase II (KMG-II): from individual species to whole genera.</title>
        <authorList>
            <person name="Goeker M."/>
        </authorList>
    </citation>
    <scope>NUCLEOTIDE SEQUENCE [LARGE SCALE GENOMIC DNA]</scope>
    <source>
        <strain evidence="12 13">DSM 19035</strain>
    </source>
</reference>
<dbReference type="SUPFAM" id="SSF52833">
    <property type="entry name" value="Thioredoxin-like"/>
    <property type="match status" value="1"/>
</dbReference>
<dbReference type="Gene3D" id="3.90.70.10">
    <property type="entry name" value="Cysteine proteinases"/>
    <property type="match status" value="1"/>
</dbReference>
<dbReference type="EMBL" id="SNYC01000005">
    <property type="protein sequence ID" value="TDQ08447.1"/>
    <property type="molecule type" value="Genomic_DNA"/>
</dbReference>
<dbReference type="GO" id="GO:0008233">
    <property type="term" value="F:peptidase activity"/>
    <property type="evidence" value="ECO:0007669"/>
    <property type="project" value="InterPro"/>
</dbReference>
<keyword evidence="13" id="KW-1185">Reference proteome</keyword>
<dbReference type="RefSeq" id="WP_133576813.1">
    <property type="nucleotide sequence ID" value="NZ_SNYC01000005.1"/>
</dbReference>
<comment type="subcellular location">
    <subcellularLocation>
        <location evidence="1">Membrane</location>
        <topology evidence="1">Multi-pass membrane protein</topology>
    </subcellularLocation>
</comment>
<evidence type="ECO:0000256" key="2">
    <source>
        <dbReference type="ARBA" id="ARBA00006214"/>
    </source>
</evidence>
<evidence type="ECO:0000256" key="6">
    <source>
        <dbReference type="ARBA" id="ARBA00023002"/>
    </source>
</evidence>
<dbReference type="GO" id="GO:0048038">
    <property type="term" value="F:quinone binding"/>
    <property type="evidence" value="ECO:0007669"/>
    <property type="project" value="UniProtKB-KW"/>
</dbReference>
<evidence type="ECO:0000256" key="3">
    <source>
        <dbReference type="ARBA" id="ARBA00022692"/>
    </source>
</evidence>
<dbReference type="PROSITE" id="PS50990">
    <property type="entry name" value="PEPTIDASE_C39"/>
    <property type="match status" value="1"/>
</dbReference>
<dbReference type="GO" id="GO:0016491">
    <property type="term" value="F:oxidoreductase activity"/>
    <property type="evidence" value="ECO:0007669"/>
    <property type="project" value="UniProtKB-KW"/>
</dbReference>
<feature type="transmembrane region" description="Helical" evidence="10">
    <location>
        <begin position="266"/>
        <end position="285"/>
    </location>
</feature>
<evidence type="ECO:0000313" key="13">
    <source>
        <dbReference type="Proteomes" id="UP000295620"/>
    </source>
</evidence>
<comment type="caution">
    <text evidence="12">The sequence shown here is derived from an EMBL/GenBank/DDBJ whole genome shotgun (WGS) entry which is preliminary data.</text>
</comment>
<evidence type="ECO:0000256" key="10">
    <source>
        <dbReference type="SAM" id="Phobius"/>
    </source>
</evidence>
<dbReference type="SMART" id="SM00756">
    <property type="entry name" value="VKc"/>
    <property type="match status" value="1"/>
</dbReference>
<dbReference type="OrthoDB" id="1100563at2"/>
<dbReference type="Pfam" id="PF07884">
    <property type="entry name" value="VKOR"/>
    <property type="match status" value="1"/>
</dbReference>
<accession>A0A4R6ST13</accession>
<keyword evidence="3 10" id="KW-0812">Transmembrane</keyword>
<dbReference type="Gene3D" id="1.20.1440.130">
    <property type="entry name" value="VKOR domain"/>
    <property type="match status" value="1"/>
</dbReference>
<dbReference type="InterPro" id="IPR036249">
    <property type="entry name" value="Thioredoxin-like_sf"/>
</dbReference>
<evidence type="ECO:0000256" key="1">
    <source>
        <dbReference type="ARBA" id="ARBA00004141"/>
    </source>
</evidence>
<name>A0A4R6ST13_9SPHI</name>
<evidence type="ECO:0000259" key="11">
    <source>
        <dbReference type="PROSITE" id="PS50990"/>
    </source>
</evidence>
<keyword evidence="7 10" id="KW-0472">Membrane</keyword>
<dbReference type="Pfam" id="PF13462">
    <property type="entry name" value="Thioredoxin_4"/>
    <property type="match status" value="1"/>
</dbReference>
<keyword evidence="5 10" id="KW-1133">Transmembrane helix</keyword>
<dbReference type="GO" id="GO:0016020">
    <property type="term" value="C:membrane"/>
    <property type="evidence" value="ECO:0007669"/>
    <property type="project" value="UniProtKB-SubCell"/>
</dbReference>
<comment type="similarity">
    <text evidence="2">Belongs to the VKOR family.</text>
</comment>
<protein>
    <submittedName>
        <fullName evidence="12">Protein-disulfide isomerase</fullName>
    </submittedName>
</protein>
<dbReference type="GO" id="GO:0016853">
    <property type="term" value="F:isomerase activity"/>
    <property type="evidence" value="ECO:0007669"/>
    <property type="project" value="UniProtKB-KW"/>
</dbReference>
<dbReference type="Proteomes" id="UP000295620">
    <property type="component" value="Unassembled WGS sequence"/>
</dbReference>
<evidence type="ECO:0000256" key="9">
    <source>
        <dbReference type="ARBA" id="ARBA00023284"/>
    </source>
</evidence>
<feature type="domain" description="Peptidase C39" evidence="11">
    <location>
        <begin position="1"/>
        <end position="129"/>
    </location>
</feature>
<sequence length="540" mass="60958">MIDLFKTTPSIVDIASIFVNSLHVKISRSTLQKEIEEHPFYPSLLSISEVLSSFGIKNVTAKFDLNKIPDIPVPFLIQMKGEDRGGNFFSVVRKSDENSVEYYEPDSRKWKIEDRPIFREKCTGVVLRAQTRGNSGEKNYVKEIKKENQALYFQYFAAFILPAILLFQGVIGFIQIGSPIIIPFLLSILLLAGSLISFLLVWHDIDHFNPATQAICSAGKKVNCNAILDSSGGKIFGIKWSIIGFSYFLGSLIFILTGGLNNLQPLTMVWGLNLVATLYVFYSVYYQWKVAKTWCPLCLTVQLILVLITLAGFVAGWYTTIDFNIPSLIQLLTSFVIPFIGASMLYSAFIKAKENRKGKLEFQRSKRNPDVLNQNLAQQKTITEDLDGLGIVLGNPLSANKIVKVCNPYCGPCASVHDSIKELLSNSDDLSIQIIFTASNENNDIRALPVRHLLALYEKGDVNIEQALEDWYHADIKDYPVFASKYPLSDDMLSRQNQKIDSMRDWSNKTDISFTPTFFVNGHQLPPDYTISDLKYYFMD</sequence>
<feature type="transmembrane region" description="Helical" evidence="10">
    <location>
        <begin position="180"/>
        <end position="202"/>
    </location>
</feature>
<dbReference type="CDD" id="cd12921">
    <property type="entry name" value="VKOR_4"/>
    <property type="match status" value="1"/>
</dbReference>
<keyword evidence="6" id="KW-0560">Oxidoreductase</keyword>
<proteinExistence type="inferred from homology"/>
<evidence type="ECO:0000256" key="4">
    <source>
        <dbReference type="ARBA" id="ARBA00022719"/>
    </source>
</evidence>
<dbReference type="InterPro" id="IPR005074">
    <property type="entry name" value="Peptidase_C39"/>
</dbReference>
<feature type="transmembrane region" description="Helical" evidence="10">
    <location>
        <begin position="240"/>
        <end position="260"/>
    </location>
</feature>
<dbReference type="Gene3D" id="3.40.30.10">
    <property type="entry name" value="Glutaredoxin"/>
    <property type="match status" value="1"/>
</dbReference>
<organism evidence="12 13">
    <name type="scientific">Pedobacter metabolipauper</name>
    <dbReference type="NCBI Taxonomy" id="425513"/>
    <lineage>
        <taxon>Bacteria</taxon>
        <taxon>Pseudomonadati</taxon>
        <taxon>Bacteroidota</taxon>
        <taxon>Sphingobacteriia</taxon>
        <taxon>Sphingobacteriales</taxon>
        <taxon>Sphingobacteriaceae</taxon>
        <taxon>Pedobacter</taxon>
    </lineage>
</organism>
<dbReference type="Pfam" id="PF03412">
    <property type="entry name" value="Peptidase_C39"/>
    <property type="match status" value="1"/>
</dbReference>
<keyword evidence="8" id="KW-1015">Disulfide bond</keyword>
<dbReference type="InterPro" id="IPR012336">
    <property type="entry name" value="Thioredoxin-like_fold"/>
</dbReference>
<feature type="transmembrane region" description="Helical" evidence="10">
    <location>
        <begin position="325"/>
        <end position="349"/>
    </location>
</feature>
<evidence type="ECO:0000256" key="8">
    <source>
        <dbReference type="ARBA" id="ARBA00023157"/>
    </source>
</evidence>
<dbReference type="AlphaFoldDB" id="A0A4R6ST13"/>
<dbReference type="GO" id="GO:0006508">
    <property type="term" value="P:proteolysis"/>
    <property type="evidence" value="ECO:0007669"/>
    <property type="project" value="InterPro"/>
</dbReference>
<keyword evidence="12" id="KW-0413">Isomerase</keyword>
<evidence type="ECO:0000313" key="12">
    <source>
        <dbReference type="EMBL" id="TDQ08447.1"/>
    </source>
</evidence>
<keyword evidence="4" id="KW-0874">Quinone</keyword>
<keyword evidence="9" id="KW-0676">Redox-active center</keyword>
<dbReference type="InterPro" id="IPR038354">
    <property type="entry name" value="VKOR_sf"/>
</dbReference>
<feature type="transmembrane region" description="Helical" evidence="10">
    <location>
        <begin position="297"/>
        <end position="319"/>
    </location>
</feature>
<gene>
    <name evidence="12" type="ORF">ATK78_2961</name>
</gene>
<evidence type="ECO:0000256" key="7">
    <source>
        <dbReference type="ARBA" id="ARBA00023136"/>
    </source>
</evidence>